<comment type="pathway">
    <text evidence="6">Bacterial outer membrane biogenesis; LPS lipid A biosynthesis.</text>
</comment>
<dbReference type="InterPro" id="IPR011004">
    <property type="entry name" value="Trimer_LpxA-like_sf"/>
</dbReference>
<accession>A0A2T6AVB9</accession>
<evidence type="ECO:0000256" key="4">
    <source>
        <dbReference type="ARBA" id="ARBA00023098"/>
    </source>
</evidence>
<evidence type="ECO:0000256" key="6">
    <source>
        <dbReference type="HAMAP-Rule" id="MF_00523"/>
    </source>
</evidence>
<dbReference type="CDD" id="cd03352">
    <property type="entry name" value="LbH_LpxD"/>
    <property type="match status" value="1"/>
</dbReference>
<dbReference type="GO" id="GO:0009245">
    <property type="term" value="P:lipid A biosynthetic process"/>
    <property type="evidence" value="ECO:0007669"/>
    <property type="project" value="UniProtKB-UniRule"/>
</dbReference>
<dbReference type="Proteomes" id="UP000244069">
    <property type="component" value="Unassembled WGS sequence"/>
</dbReference>
<keyword evidence="2 6" id="KW-0441">Lipid A biosynthesis</keyword>
<comment type="function">
    <text evidence="6">Catalyzes the N-acylation of UDP-3-O-acylglucosamine using 3-hydroxyacyl-ACP as the acyl donor. Is involved in the biosynthesis of lipid A, a phosphorylated glycolipid that anchors the lipopolysaccharide to the outer membrane of the cell.</text>
</comment>
<dbReference type="InterPro" id="IPR001451">
    <property type="entry name" value="Hexapep"/>
</dbReference>
<keyword evidence="8" id="KW-1185">Reference proteome</keyword>
<dbReference type="PANTHER" id="PTHR43378">
    <property type="entry name" value="UDP-3-O-ACYLGLUCOSAMINE N-ACYLTRANSFERASE"/>
    <property type="match status" value="1"/>
</dbReference>
<evidence type="ECO:0000313" key="8">
    <source>
        <dbReference type="Proteomes" id="UP000244069"/>
    </source>
</evidence>
<dbReference type="UniPathway" id="UPA00973"/>
<keyword evidence="1 6" id="KW-0444">Lipid biosynthesis</keyword>
<dbReference type="HAMAP" id="MF_00523">
    <property type="entry name" value="LpxD"/>
    <property type="match status" value="1"/>
</dbReference>
<dbReference type="GO" id="GO:0016410">
    <property type="term" value="F:N-acyltransferase activity"/>
    <property type="evidence" value="ECO:0007669"/>
    <property type="project" value="InterPro"/>
</dbReference>
<keyword evidence="4 6" id="KW-0443">Lipid metabolism</keyword>
<dbReference type="EC" id="2.3.1.191" evidence="6"/>
<dbReference type="PANTHER" id="PTHR43378:SF2">
    <property type="entry name" value="UDP-3-O-ACYLGLUCOSAMINE N-ACYLTRANSFERASE 1, MITOCHONDRIAL-RELATED"/>
    <property type="match status" value="1"/>
</dbReference>
<evidence type="ECO:0000256" key="2">
    <source>
        <dbReference type="ARBA" id="ARBA00022556"/>
    </source>
</evidence>
<comment type="caution">
    <text evidence="7">The sequence shown here is derived from an EMBL/GenBank/DDBJ whole genome shotgun (WGS) entry which is preliminary data.</text>
</comment>
<evidence type="ECO:0000256" key="1">
    <source>
        <dbReference type="ARBA" id="ARBA00022516"/>
    </source>
</evidence>
<dbReference type="GO" id="GO:0016020">
    <property type="term" value="C:membrane"/>
    <property type="evidence" value="ECO:0007669"/>
    <property type="project" value="GOC"/>
</dbReference>
<proteinExistence type="inferred from homology"/>
<dbReference type="Gene3D" id="2.160.10.10">
    <property type="entry name" value="Hexapeptide repeat proteins"/>
    <property type="match status" value="1"/>
</dbReference>
<keyword evidence="3 6" id="KW-0808">Transferase</keyword>
<evidence type="ECO:0000256" key="5">
    <source>
        <dbReference type="ARBA" id="ARBA00023315"/>
    </source>
</evidence>
<sequence>MAYTIAEIAQALGLTPVGDTGLKVTGVAEPALAGPDEIALAMKPDYAARLGEGQARAAMLWHDADWESFGLKAAILSPRPRYALADLSQMMDPGPGYGAGRHPSAVIDPSAELAEDVAVGPLAVIDAGAKIGAGSVIGPQVHIGAEVTIGEGAMIHAGARIGARVTIGKRFICQPGAVIGGDGFSFVTPEASDVEVARKDISGETARHSQQWARIYSLGAVTLGDDCEVGANACIDRGTIRDTVIGDGTKVDNLVQVGHNCVIGKDCLLCGCAGLAGSITIGNSVVLAGQVGVSDNITIGDNVIAGGASVILSNVPAGRAVLGYPAMKMDAHVESYKGIRRLPRLFRDVAELKKAVSKLTGND</sequence>
<reference evidence="7 8" key="1">
    <citation type="submission" date="2018-04" db="EMBL/GenBank/DDBJ databases">
        <title>Genomic Encyclopedia of Archaeal and Bacterial Type Strains, Phase II (KMG-II): from individual species to whole genera.</title>
        <authorList>
            <person name="Goeker M."/>
        </authorList>
    </citation>
    <scope>NUCLEOTIDE SEQUENCE [LARGE SCALE GENOMIC DNA]</scope>
    <source>
        <strain evidence="7 8">DSM 29329</strain>
    </source>
</reference>
<dbReference type="NCBIfam" id="TIGR01853">
    <property type="entry name" value="lipid_A_lpxD"/>
    <property type="match status" value="1"/>
</dbReference>
<dbReference type="EMBL" id="QBKN01000011">
    <property type="protein sequence ID" value="PTX47759.1"/>
    <property type="molecule type" value="Genomic_DNA"/>
</dbReference>
<comment type="similarity">
    <text evidence="6">Belongs to the transferase hexapeptide repeat family. LpxD subfamily.</text>
</comment>
<gene>
    <name evidence="6" type="primary">lpxD</name>
    <name evidence="7" type="ORF">C8N44_11190</name>
</gene>
<dbReference type="AlphaFoldDB" id="A0A2T6AVB9"/>
<protein>
    <recommendedName>
        <fullName evidence="6">UDP-3-O-acylglucosamine N-acyltransferase</fullName>
        <ecNumber evidence="6">2.3.1.191</ecNumber>
    </recommendedName>
</protein>
<keyword evidence="6" id="KW-0677">Repeat</keyword>
<feature type="active site" description="Proton acceptor" evidence="6">
    <location>
        <position position="259"/>
    </location>
</feature>
<dbReference type="Gene3D" id="3.40.1390.10">
    <property type="entry name" value="MurE/MurF, N-terminal domain"/>
    <property type="match status" value="1"/>
</dbReference>
<comment type="subunit">
    <text evidence="6">Homotrimer.</text>
</comment>
<dbReference type="SUPFAM" id="SSF51161">
    <property type="entry name" value="Trimeric LpxA-like enzymes"/>
    <property type="match status" value="1"/>
</dbReference>
<comment type="catalytic activity">
    <reaction evidence="6">
        <text>a UDP-3-O-[(3R)-3-hydroxyacyl]-alpha-D-glucosamine + a (3R)-hydroxyacyl-[ACP] = a UDP-2-N,3-O-bis[(3R)-3-hydroxyacyl]-alpha-D-glucosamine + holo-[ACP] + H(+)</text>
        <dbReference type="Rhea" id="RHEA:53836"/>
        <dbReference type="Rhea" id="RHEA-COMP:9685"/>
        <dbReference type="Rhea" id="RHEA-COMP:9945"/>
        <dbReference type="ChEBI" id="CHEBI:15378"/>
        <dbReference type="ChEBI" id="CHEBI:64479"/>
        <dbReference type="ChEBI" id="CHEBI:78827"/>
        <dbReference type="ChEBI" id="CHEBI:137740"/>
        <dbReference type="ChEBI" id="CHEBI:137748"/>
        <dbReference type="EC" id="2.3.1.191"/>
    </reaction>
</comment>
<dbReference type="NCBIfam" id="NF002060">
    <property type="entry name" value="PRK00892.1"/>
    <property type="match status" value="1"/>
</dbReference>
<dbReference type="OrthoDB" id="9784739at2"/>
<dbReference type="RefSeq" id="WP_107976163.1">
    <property type="nucleotide sequence ID" value="NZ_BMEZ01000013.1"/>
</dbReference>
<evidence type="ECO:0000256" key="3">
    <source>
        <dbReference type="ARBA" id="ARBA00022679"/>
    </source>
</evidence>
<organism evidence="7 8">
    <name type="scientific">Allosediminivita pacifica</name>
    <dbReference type="NCBI Taxonomy" id="1267769"/>
    <lineage>
        <taxon>Bacteria</taxon>
        <taxon>Pseudomonadati</taxon>
        <taxon>Pseudomonadota</taxon>
        <taxon>Alphaproteobacteria</taxon>
        <taxon>Rhodobacterales</taxon>
        <taxon>Paracoccaceae</taxon>
        <taxon>Allosediminivita</taxon>
    </lineage>
</organism>
<evidence type="ECO:0000313" key="7">
    <source>
        <dbReference type="EMBL" id="PTX47759.1"/>
    </source>
</evidence>
<dbReference type="InterPro" id="IPR007691">
    <property type="entry name" value="LpxD"/>
</dbReference>
<name>A0A2T6AVB9_9RHOB</name>
<keyword evidence="5 6" id="KW-0012">Acyltransferase</keyword>
<dbReference type="GO" id="GO:0103118">
    <property type="term" value="F:UDP-3-O-[(3R)-3-hydroxyacyl]-glucosamine N-acyltransferase activity"/>
    <property type="evidence" value="ECO:0007669"/>
    <property type="project" value="UniProtKB-EC"/>
</dbReference>
<dbReference type="Pfam" id="PF00132">
    <property type="entry name" value="Hexapep"/>
    <property type="match status" value="2"/>
</dbReference>